<dbReference type="AlphaFoldDB" id="A0A9Q5I4A1"/>
<evidence type="ECO:0000313" key="3">
    <source>
        <dbReference type="Proteomes" id="UP000757232"/>
    </source>
</evidence>
<evidence type="ECO:0000256" key="1">
    <source>
        <dbReference type="SAM" id="MobiDB-lite"/>
    </source>
</evidence>
<gene>
    <name evidence="2" type="ORF">A7U60_g1256</name>
</gene>
<accession>A0A9Q5I4A1</accession>
<name>A0A9Q5I4A1_SANBA</name>
<keyword evidence="3" id="KW-1185">Reference proteome</keyword>
<feature type="compositionally biased region" description="Low complexity" evidence="1">
    <location>
        <begin position="1"/>
        <end position="20"/>
    </location>
</feature>
<proteinExistence type="predicted"/>
<evidence type="ECO:0000313" key="2">
    <source>
        <dbReference type="EMBL" id="OCB91481.1"/>
    </source>
</evidence>
<organism evidence="2 3">
    <name type="scientific">Sanghuangporus baumii</name>
    <name type="common">Phellinus baumii</name>
    <dbReference type="NCBI Taxonomy" id="108892"/>
    <lineage>
        <taxon>Eukaryota</taxon>
        <taxon>Fungi</taxon>
        <taxon>Dikarya</taxon>
        <taxon>Basidiomycota</taxon>
        <taxon>Agaricomycotina</taxon>
        <taxon>Agaricomycetes</taxon>
        <taxon>Hymenochaetales</taxon>
        <taxon>Hymenochaetaceae</taxon>
        <taxon>Sanghuangporus</taxon>
    </lineage>
</organism>
<protein>
    <submittedName>
        <fullName evidence="2">Uncharacterized protein</fullName>
    </submittedName>
</protein>
<sequence length="145" mass="16601">MDAQSTTSSLSMSSSSLSSLILKPPGEVGRPQRGGYNLQRTLQDYGWDEKSFLSKRNFVHSLIDKHLEVNRSITFQDKRSIQKVIKLAKDQFPEFGAFKDAWPVLDMCKMHLRYTSGRERMRAIRRIAQAAKAPQTVGKRVRDRS</sequence>
<reference evidence="2" key="1">
    <citation type="submission" date="2016-06" db="EMBL/GenBank/DDBJ databases">
        <title>Draft Genome sequence of the fungus Inonotus baumii.</title>
        <authorList>
            <person name="Zhu H."/>
            <person name="Lin W."/>
        </authorList>
    </citation>
    <scope>NUCLEOTIDE SEQUENCE</scope>
    <source>
        <strain evidence="2">821</strain>
    </source>
</reference>
<feature type="region of interest" description="Disordered" evidence="1">
    <location>
        <begin position="1"/>
        <end position="35"/>
    </location>
</feature>
<dbReference type="EMBL" id="LNZH02000085">
    <property type="protein sequence ID" value="OCB91481.1"/>
    <property type="molecule type" value="Genomic_DNA"/>
</dbReference>
<dbReference type="OrthoDB" id="2660310at2759"/>
<dbReference type="Proteomes" id="UP000757232">
    <property type="component" value="Unassembled WGS sequence"/>
</dbReference>
<comment type="caution">
    <text evidence="2">The sequence shown here is derived from an EMBL/GenBank/DDBJ whole genome shotgun (WGS) entry which is preliminary data.</text>
</comment>